<feature type="region of interest" description="Disordered" evidence="1">
    <location>
        <begin position="63"/>
        <end position="83"/>
    </location>
</feature>
<evidence type="ECO:0000313" key="2">
    <source>
        <dbReference type="EMBL" id="EGE04615.1"/>
    </source>
</evidence>
<accession>F2PRU7</accession>
<evidence type="ECO:0000313" key="3">
    <source>
        <dbReference type="Proteomes" id="UP000009169"/>
    </source>
</evidence>
<dbReference type="VEuPathDB" id="FungiDB:TEQG_08663"/>
<keyword evidence="3" id="KW-1185">Reference proteome</keyword>
<reference evidence="3" key="1">
    <citation type="journal article" date="2012" name="MBio">
        <title>Comparative genome analysis of Trichophyton rubrum and related dermatophytes reveals candidate genes involved in infection.</title>
        <authorList>
            <person name="Martinez D.A."/>
            <person name="Oliver B.G."/>
            <person name="Graeser Y."/>
            <person name="Goldberg J.M."/>
            <person name="Li W."/>
            <person name="Martinez-Rossi N.M."/>
            <person name="Monod M."/>
            <person name="Shelest E."/>
            <person name="Barton R.C."/>
            <person name="Birch E."/>
            <person name="Brakhage A.A."/>
            <person name="Chen Z."/>
            <person name="Gurr S.J."/>
            <person name="Heiman D."/>
            <person name="Heitman J."/>
            <person name="Kosti I."/>
            <person name="Rossi A."/>
            <person name="Saif S."/>
            <person name="Samalova M."/>
            <person name="Saunders C.W."/>
            <person name="Shea T."/>
            <person name="Summerbell R.C."/>
            <person name="Xu J."/>
            <person name="Young S."/>
            <person name="Zeng Q."/>
            <person name="Birren B.W."/>
            <person name="Cuomo C.A."/>
            <person name="White T.C."/>
        </authorList>
    </citation>
    <scope>NUCLEOTIDE SEQUENCE [LARGE SCALE GENOMIC DNA]</scope>
    <source>
        <strain evidence="3">ATCC MYA-4606 / CBS 127.97</strain>
    </source>
</reference>
<protein>
    <submittedName>
        <fullName evidence="2">Uncharacterized protein</fullName>
    </submittedName>
</protein>
<sequence length="83" mass="9641">MGVIKDTIEQGSGDFPTKNDVYENHMKLSQTNAGKTLGMDLIKKMEDDYRQQVEELRQLQVSKMRSDEMQRKAQKSMRGNFRA</sequence>
<proteinExistence type="predicted"/>
<gene>
    <name evidence="2" type="ORF">TEQG_08663</name>
</gene>
<dbReference type="Proteomes" id="UP000009169">
    <property type="component" value="Unassembled WGS sequence"/>
</dbReference>
<dbReference type="eggNOG" id="ENOG502RQ75">
    <property type="taxonomic scope" value="Eukaryota"/>
</dbReference>
<organism evidence="2 3">
    <name type="scientific">Trichophyton equinum (strain ATCC MYA-4606 / CBS 127.97)</name>
    <name type="common">Horse ringworm fungus</name>
    <dbReference type="NCBI Taxonomy" id="559882"/>
    <lineage>
        <taxon>Eukaryota</taxon>
        <taxon>Fungi</taxon>
        <taxon>Dikarya</taxon>
        <taxon>Ascomycota</taxon>
        <taxon>Pezizomycotina</taxon>
        <taxon>Eurotiomycetes</taxon>
        <taxon>Eurotiomycetidae</taxon>
        <taxon>Onygenales</taxon>
        <taxon>Arthrodermataceae</taxon>
        <taxon>Trichophyton</taxon>
    </lineage>
</organism>
<dbReference type="HOGENOM" id="CLU_2544242_0_0_1"/>
<dbReference type="EMBL" id="DS995734">
    <property type="protein sequence ID" value="EGE04615.1"/>
    <property type="molecule type" value="Genomic_DNA"/>
</dbReference>
<evidence type="ECO:0000256" key="1">
    <source>
        <dbReference type="SAM" id="MobiDB-lite"/>
    </source>
</evidence>
<name>F2PRU7_TRIEC</name>
<dbReference type="AlphaFoldDB" id="F2PRU7"/>